<name>A0A7J0DS65_9ERIC</name>
<dbReference type="EMBL" id="BJWL01000371">
    <property type="protein sequence ID" value="GFS41296.1"/>
    <property type="molecule type" value="Genomic_DNA"/>
</dbReference>
<protein>
    <recommendedName>
        <fullName evidence="4">phosphoribosylformylglycinamidine cyclo-ligase</fullName>
        <ecNumber evidence="4">6.3.3.1</ecNumber>
    </recommendedName>
</protein>
<organism evidence="12 13">
    <name type="scientific">Actinidia rufa</name>
    <dbReference type="NCBI Taxonomy" id="165716"/>
    <lineage>
        <taxon>Eukaryota</taxon>
        <taxon>Viridiplantae</taxon>
        <taxon>Streptophyta</taxon>
        <taxon>Embryophyta</taxon>
        <taxon>Tracheophyta</taxon>
        <taxon>Spermatophyta</taxon>
        <taxon>Magnoliopsida</taxon>
        <taxon>eudicotyledons</taxon>
        <taxon>Gunneridae</taxon>
        <taxon>Pentapetalae</taxon>
        <taxon>asterids</taxon>
        <taxon>Ericales</taxon>
        <taxon>Actinidiaceae</taxon>
        <taxon>Actinidia</taxon>
    </lineage>
</organism>
<evidence type="ECO:0000256" key="2">
    <source>
        <dbReference type="ARBA" id="ARBA00004686"/>
    </source>
</evidence>
<feature type="domain" description="PurM-like N-terminal" evidence="9">
    <location>
        <begin position="121"/>
        <end position="178"/>
    </location>
</feature>
<evidence type="ECO:0000256" key="8">
    <source>
        <dbReference type="ARBA" id="ARBA00023136"/>
    </source>
</evidence>
<dbReference type="GO" id="GO:0005829">
    <property type="term" value="C:cytosol"/>
    <property type="evidence" value="ECO:0007669"/>
    <property type="project" value="TreeGrafter"/>
</dbReference>
<dbReference type="GO" id="GO:0006189">
    <property type="term" value="P:'de novo' IMP biosynthetic process"/>
    <property type="evidence" value="ECO:0007669"/>
    <property type="project" value="UniProtKB-UniPathway"/>
</dbReference>
<dbReference type="GO" id="GO:0016020">
    <property type="term" value="C:membrane"/>
    <property type="evidence" value="ECO:0007669"/>
    <property type="project" value="UniProtKB-SubCell"/>
</dbReference>
<reference evidence="13" key="1">
    <citation type="submission" date="2019-07" db="EMBL/GenBank/DDBJ databases">
        <title>De Novo Assembly of kiwifruit Actinidia rufa.</title>
        <authorList>
            <person name="Sugita-Konishi S."/>
            <person name="Sato K."/>
            <person name="Mori E."/>
            <person name="Abe Y."/>
            <person name="Kisaki G."/>
            <person name="Hamano K."/>
            <person name="Suezawa K."/>
            <person name="Otani M."/>
            <person name="Fukuda T."/>
            <person name="Manabe T."/>
            <person name="Gomi K."/>
            <person name="Tabuchi M."/>
            <person name="Akimitsu K."/>
            <person name="Kataoka I."/>
        </authorList>
    </citation>
    <scope>NUCLEOTIDE SEQUENCE [LARGE SCALE GENOMIC DNA]</scope>
    <source>
        <strain evidence="13">cv. Fuchu</strain>
    </source>
</reference>
<dbReference type="UniPathway" id="UPA00074">
    <property type="reaction ID" value="UER00129"/>
</dbReference>
<keyword evidence="13" id="KW-1185">Reference proteome</keyword>
<dbReference type="InterPro" id="IPR016188">
    <property type="entry name" value="PurM-like_N"/>
</dbReference>
<keyword evidence="8" id="KW-0472">Membrane</keyword>
<evidence type="ECO:0000256" key="6">
    <source>
        <dbReference type="ARBA" id="ARBA00022741"/>
    </source>
</evidence>
<dbReference type="OrthoDB" id="2018833at2759"/>
<dbReference type="Gene3D" id="3.90.650.10">
    <property type="entry name" value="PurM-like C-terminal domain"/>
    <property type="match status" value="1"/>
</dbReference>
<dbReference type="Pfam" id="PF02769">
    <property type="entry name" value="AIRS_C"/>
    <property type="match status" value="1"/>
</dbReference>
<dbReference type="Pfam" id="PF12734">
    <property type="entry name" value="CYSTM"/>
    <property type="match status" value="1"/>
</dbReference>
<dbReference type="NCBIfam" id="TIGR00878">
    <property type="entry name" value="purM"/>
    <property type="match status" value="1"/>
</dbReference>
<dbReference type="InterPro" id="IPR004733">
    <property type="entry name" value="PurM_cligase"/>
</dbReference>
<evidence type="ECO:0000259" key="11">
    <source>
        <dbReference type="Pfam" id="PF12734"/>
    </source>
</evidence>
<feature type="domain" description="Cysteine-rich transmembrane" evidence="11">
    <location>
        <begin position="383"/>
        <end position="414"/>
    </location>
</feature>
<evidence type="ECO:0000313" key="12">
    <source>
        <dbReference type="EMBL" id="GFS41296.1"/>
    </source>
</evidence>
<dbReference type="Gene3D" id="3.30.1330.10">
    <property type="entry name" value="PurM-like, N-terminal domain"/>
    <property type="match status" value="2"/>
</dbReference>
<comment type="pathway">
    <text evidence="2">Purine metabolism; IMP biosynthesis via de novo pathway; 5-amino-1-(5-phospho-D-ribosyl)imidazole from N(2)-formyl-N(1)-(5-phospho-D-ribosyl)glycinamide: step 2/2.</text>
</comment>
<dbReference type="Proteomes" id="UP000585474">
    <property type="component" value="Unassembled WGS sequence"/>
</dbReference>
<dbReference type="PANTHER" id="PTHR10520:SF12">
    <property type="entry name" value="TRIFUNCTIONAL PURINE BIOSYNTHETIC PROTEIN ADENOSINE-3"/>
    <property type="match status" value="1"/>
</dbReference>
<evidence type="ECO:0000259" key="9">
    <source>
        <dbReference type="Pfam" id="PF00586"/>
    </source>
</evidence>
<dbReference type="GO" id="GO:0046084">
    <property type="term" value="P:adenine biosynthetic process"/>
    <property type="evidence" value="ECO:0007669"/>
    <property type="project" value="TreeGrafter"/>
</dbReference>
<dbReference type="InterPro" id="IPR036676">
    <property type="entry name" value="PurM-like_C_sf"/>
</dbReference>
<accession>A0A7J0DS65</accession>
<dbReference type="InterPro" id="IPR010918">
    <property type="entry name" value="PurM-like_C_dom"/>
</dbReference>
<dbReference type="HAMAP" id="MF_00741">
    <property type="entry name" value="AIRS"/>
    <property type="match status" value="1"/>
</dbReference>
<keyword evidence="7" id="KW-0067">ATP-binding</keyword>
<feature type="domain" description="PurM-like C-terminal" evidence="10">
    <location>
        <begin position="190"/>
        <end position="336"/>
    </location>
</feature>
<comment type="caution">
    <text evidence="12">The sequence shown here is derived from an EMBL/GenBank/DDBJ whole genome shotgun (WGS) entry which is preliminary data.</text>
</comment>
<dbReference type="FunFam" id="3.90.650.10:FF:000001">
    <property type="entry name" value="Phosphoribosylformylglycinamidine cyclo-ligase"/>
    <property type="match status" value="1"/>
</dbReference>
<dbReference type="GO" id="GO:0004637">
    <property type="term" value="F:phosphoribosylamine-glycine ligase activity"/>
    <property type="evidence" value="ECO:0007669"/>
    <property type="project" value="TreeGrafter"/>
</dbReference>
<dbReference type="InterPro" id="IPR028144">
    <property type="entry name" value="CYSTM_dom"/>
</dbReference>
<dbReference type="SUPFAM" id="SSF56042">
    <property type="entry name" value="PurM C-terminal domain-like"/>
    <property type="match status" value="1"/>
</dbReference>
<dbReference type="EC" id="6.3.3.1" evidence="4"/>
<dbReference type="CDD" id="cd02196">
    <property type="entry name" value="PurM"/>
    <property type="match status" value="1"/>
</dbReference>
<evidence type="ECO:0000256" key="4">
    <source>
        <dbReference type="ARBA" id="ARBA00013047"/>
    </source>
</evidence>
<keyword evidence="6" id="KW-0547">Nucleotide-binding</keyword>
<evidence type="ECO:0000313" key="13">
    <source>
        <dbReference type="Proteomes" id="UP000585474"/>
    </source>
</evidence>
<evidence type="ECO:0000256" key="5">
    <source>
        <dbReference type="ARBA" id="ARBA00022598"/>
    </source>
</evidence>
<evidence type="ECO:0000256" key="3">
    <source>
        <dbReference type="ARBA" id="ARBA00009444"/>
    </source>
</evidence>
<comment type="similarity">
    <text evidence="3">Belongs to the CYSTM1 family.</text>
</comment>
<dbReference type="AlphaFoldDB" id="A0A7J0DS65"/>
<dbReference type="GO" id="GO:0004641">
    <property type="term" value="F:phosphoribosylformylglycinamidine cyclo-ligase activity"/>
    <property type="evidence" value="ECO:0007669"/>
    <property type="project" value="UniProtKB-EC"/>
</dbReference>
<evidence type="ECO:0000256" key="1">
    <source>
        <dbReference type="ARBA" id="ARBA00004370"/>
    </source>
</evidence>
<dbReference type="SUPFAM" id="SSF55326">
    <property type="entry name" value="PurM N-terminal domain-like"/>
    <property type="match status" value="1"/>
</dbReference>
<proteinExistence type="inferred from homology"/>
<sequence length="414" mass="43511">MATNFRANSSSCVTDLIRVSSQNPCAKPKFNCFSSKRFLRIPLASKQLGGLRTASMSIASKGQSEEGLTYKDAGVDIDAGSELVRRIAKMAPGIGGFGGLFPLGDSYLVAGTDGVGTKLKLAFETGIHDTIGIDLVIKGIVDGCQQSDCALLGGETAEMPDFYADGEYDLSGFAVGIVKKDSVINGKNIEVGDVLIGLPSSGVHSNGFSLVRRVLARSGLSLKDQLPGETVTLGEALMAPTVIYVKQVLDFVSKGGVKGIAHVTGGGFTDNIPRVFPQGLGAVIYKDSWLVPPVFTWIQQAGRIDDAEMRRTFNMGIGMVLVVSQEAALRILGDAQGAYTAYCIVAYPAPSNAYSAAAVEGPYVVPPPIGYPMKEGQGNSQNYPPSGKTQARGDGFWKGCCAALCCCCVLDACF</sequence>
<dbReference type="PANTHER" id="PTHR10520">
    <property type="entry name" value="TRIFUNCTIONAL PURINE BIOSYNTHETIC PROTEIN ADENOSINE-3-RELATED"/>
    <property type="match status" value="1"/>
</dbReference>
<evidence type="ECO:0000256" key="7">
    <source>
        <dbReference type="ARBA" id="ARBA00022840"/>
    </source>
</evidence>
<comment type="subcellular location">
    <subcellularLocation>
        <location evidence="1">Membrane</location>
    </subcellularLocation>
</comment>
<keyword evidence="5 12" id="KW-0436">Ligase</keyword>
<dbReference type="Pfam" id="PF00586">
    <property type="entry name" value="AIRS"/>
    <property type="match status" value="1"/>
</dbReference>
<evidence type="ECO:0000259" key="10">
    <source>
        <dbReference type="Pfam" id="PF02769"/>
    </source>
</evidence>
<dbReference type="GO" id="GO:0005524">
    <property type="term" value="F:ATP binding"/>
    <property type="evidence" value="ECO:0007669"/>
    <property type="project" value="UniProtKB-KW"/>
</dbReference>
<dbReference type="InterPro" id="IPR036921">
    <property type="entry name" value="PurM-like_N_sf"/>
</dbReference>
<gene>
    <name evidence="12" type="ORF">Acr_00g0073610</name>
</gene>